<dbReference type="PRINTS" id="PR00081">
    <property type="entry name" value="GDHRDH"/>
</dbReference>
<sequence length="348" mass="38748">MNFPQPKVSPLPSGINLQGRTVLITGATAGMGLETAGQLLKLDVTHLILAVRNVSKGNSCKKELQKINANAAISILELDMDDYGSVQAFAKTLQEQVPTIDVMLLNAGIGLYHFERSPSGHERVMQVNYYSNVLLVATLLPYLTASAEKTGRPTRITWVGSRMYFDTSLEKKAPMKDKESILEHMDSKDLFLPSQRYNDTKLLCAMFLYSLAPRLDRSKVVFNMVCPGLVKTNMSDVLPFHLRMVMNVMKPLLGRPIEVGGRILVNAAVVAGPESHGAFLGDKDIIEYDLLRRCIRKITWQLIRNTLQPISISSVSCWQSRPGEAVERNSHRNARADPATRRISLKEV</sequence>
<protein>
    <submittedName>
        <fullName evidence="4">Uncharacterized protein</fullName>
    </submittedName>
</protein>
<organism evidence="4 5">
    <name type="scientific">Trichoderma gamsii</name>
    <dbReference type="NCBI Taxonomy" id="398673"/>
    <lineage>
        <taxon>Eukaryota</taxon>
        <taxon>Fungi</taxon>
        <taxon>Dikarya</taxon>
        <taxon>Ascomycota</taxon>
        <taxon>Pezizomycotina</taxon>
        <taxon>Sordariomycetes</taxon>
        <taxon>Hypocreomycetidae</taxon>
        <taxon>Hypocreales</taxon>
        <taxon>Hypocreaceae</taxon>
        <taxon>Trichoderma</taxon>
    </lineage>
</organism>
<name>A0A2P4ZJU4_9HYPO</name>
<dbReference type="STRING" id="398673.A0A2P4ZJU4"/>
<dbReference type="InterPro" id="IPR002347">
    <property type="entry name" value="SDR_fam"/>
</dbReference>
<dbReference type="InterPro" id="IPR036291">
    <property type="entry name" value="NAD(P)-bd_dom_sf"/>
</dbReference>
<dbReference type="Gene3D" id="3.40.50.720">
    <property type="entry name" value="NAD(P)-binding Rossmann-like Domain"/>
    <property type="match status" value="1"/>
</dbReference>
<dbReference type="Proteomes" id="UP000054821">
    <property type="component" value="Unassembled WGS sequence"/>
</dbReference>
<dbReference type="SUPFAM" id="SSF51735">
    <property type="entry name" value="NAD(P)-binding Rossmann-fold domains"/>
    <property type="match status" value="1"/>
</dbReference>
<dbReference type="AlphaFoldDB" id="A0A2P4ZJU4"/>
<dbReference type="PANTHER" id="PTHR24320">
    <property type="entry name" value="RETINOL DEHYDROGENASE"/>
    <property type="match status" value="1"/>
</dbReference>
<dbReference type="Pfam" id="PF00106">
    <property type="entry name" value="adh_short"/>
    <property type="match status" value="1"/>
</dbReference>
<dbReference type="PANTHER" id="PTHR24320:SF252">
    <property type="entry name" value="DEHYDROGENASE_REDUCTASE FAMILY PROTEIN, PUTATIVE (AFU_ORTHOLOGUE AFUA_3G08550)-RELATED"/>
    <property type="match status" value="1"/>
</dbReference>
<keyword evidence="3" id="KW-0560">Oxidoreductase</keyword>
<dbReference type="GeneID" id="29981816"/>
<reference evidence="4 5" key="1">
    <citation type="journal article" date="2016" name="Genome Announc.">
        <title>Draft Whole-Genome Sequence of Trichoderma gamsii T6085, a Promising Biocontrol Agent of Fusarium Head Blight on Wheat.</title>
        <authorList>
            <person name="Baroncelli R."/>
            <person name="Zapparata A."/>
            <person name="Piaggeschi G."/>
            <person name="Sarrocco S."/>
            <person name="Vannacci G."/>
        </authorList>
    </citation>
    <scope>NUCLEOTIDE SEQUENCE [LARGE SCALE GENOMIC DNA]</scope>
    <source>
        <strain evidence="4 5">T6085</strain>
    </source>
</reference>
<evidence type="ECO:0000256" key="1">
    <source>
        <dbReference type="ARBA" id="ARBA00006484"/>
    </source>
</evidence>
<keyword evidence="2" id="KW-0521">NADP</keyword>
<proteinExistence type="inferred from homology"/>
<comment type="similarity">
    <text evidence="1">Belongs to the short-chain dehydrogenases/reductases (SDR) family.</text>
</comment>
<accession>A0A2P4ZJU4</accession>
<dbReference type="RefSeq" id="XP_018665048.1">
    <property type="nucleotide sequence ID" value="XM_018801733.1"/>
</dbReference>
<dbReference type="GO" id="GO:0016491">
    <property type="term" value="F:oxidoreductase activity"/>
    <property type="evidence" value="ECO:0007669"/>
    <property type="project" value="UniProtKB-KW"/>
</dbReference>
<evidence type="ECO:0000256" key="2">
    <source>
        <dbReference type="ARBA" id="ARBA00022857"/>
    </source>
</evidence>
<comment type="caution">
    <text evidence="4">The sequence shown here is derived from an EMBL/GenBank/DDBJ whole genome shotgun (WGS) entry which is preliminary data.</text>
</comment>
<evidence type="ECO:0000256" key="3">
    <source>
        <dbReference type="ARBA" id="ARBA00023002"/>
    </source>
</evidence>
<keyword evidence="5" id="KW-1185">Reference proteome</keyword>
<dbReference type="EMBL" id="JPDN02000022">
    <property type="protein sequence ID" value="PON24569.1"/>
    <property type="molecule type" value="Genomic_DNA"/>
</dbReference>
<gene>
    <name evidence="4" type="ORF">TGAM01_v206499</name>
</gene>
<evidence type="ECO:0000313" key="5">
    <source>
        <dbReference type="Proteomes" id="UP000054821"/>
    </source>
</evidence>
<evidence type="ECO:0000313" key="4">
    <source>
        <dbReference type="EMBL" id="PON24569.1"/>
    </source>
</evidence>